<dbReference type="InterPro" id="IPR014746">
    <property type="entry name" value="Gln_synth/guanido_kin_cat_dom"/>
</dbReference>
<feature type="compositionally biased region" description="Polar residues" evidence="7">
    <location>
        <begin position="1"/>
        <end position="10"/>
    </location>
</feature>
<dbReference type="GO" id="GO:0005524">
    <property type="term" value="F:ATP binding"/>
    <property type="evidence" value="ECO:0007669"/>
    <property type="project" value="UniProtKB-KW"/>
</dbReference>
<evidence type="ECO:0000256" key="2">
    <source>
        <dbReference type="ARBA" id="ARBA00022598"/>
    </source>
</evidence>
<dbReference type="PANTHER" id="PTHR43785">
    <property type="entry name" value="GAMMA-GLUTAMYLPUTRESCINE SYNTHETASE"/>
    <property type="match status" value="1"/>
</dbReference>
<dbReference type="FunFam" id="3.10.20.70:FF:000015">
    <property type="entry name" value="Putative glutamine synthetase"/>
    <property type="match status" value="1"/>
</dbReference>
<dbReference type="Pfam" id="PF00120">
    <property type="entry name" value="Gln-synt_C"/>
    <property type="match status" value="1"/>
</dbReference>
<organism evidence="9 10">
    <name type="scientific">Brevibacterium senegalense</name>
    <dbReference type="NCBI Taxonomy" id="1033736"/>
    <lineage>
        <taxon>Bacteria</taxon>
        <taxon>Bacillati</taxon>
        <taxon>Actinomycetota</taxon>
        <taxon>Actinomycetes</taxon>
        <taxon>Micrococcales</taxon>
        <taxon>Brevibacteriaceae</taxon>
        <taxon>Brevibacterium</taxon>
    </lineage>
</organism>
<reference evidence="9" key="2">
    <citation type="submission" date="2021-09" db="EMBL/GenBank/DDBJ databases">
        <authorList>
            <person name="Gilroy R."/>
        </authorList>
    </citation>
    <scope>NUCLEOTIDE SEQUENCE</scope>
    <source>
        <strain evidence="9">ChiGjej5B5-7349</strain>
    </source>
</reference>
<evidence type="ECO:0000256" key="7">
    <source>
        <dbReference type="SAM" id="MobiDB-lite"/>
    </source>
</evidence>
<name>A0A921SN20_9MICO</name>
<evidence type="ECO:0000256" key="1">
    <source>
        <dbReference type="ARBA" id="ARBA00009897"/>
    </source>
</evidence>
<evidence type="ECO:0000256" key="3">
    <source>
        <dbReference type="ARBA" id="ARBA00022741"/>
    </source>
</evidence>
<reference evidence="9" key="1">
    <citation type="journal article" date="2021" name="PeerJ">
        <title>Extensive microbial diversity within the chicken gut microbiome revealed by metagenomics and culture.</title>
        <authorList>
            <person name="Gilroy R."/>
            <person name="Ravi A."/>
            <person name="Getino M."/>
            <person name="Pursley I."/>
            <person name="Horton D.L."/>
            <person name="Alikhan N.F."/>
            <person name="Baker D."/>
            <person name="Gharbi K."/>
            <person name="Hall N."/>
            <person name="Watson M."/>
            <person name="Adriaenssens E.M."/>
            <person name="Foster-Nyarko E."/>
            <person name="Jarju S."/>
            <person name="Secka A."/>
            <person name="Antonio M."/>
            <person name="Oren A."/>
            <person name="Chaudhuri R.R."/>
            <person name="La Ragione R."/>
            <person name="Hildebrand F."/>
            <person name="Pallen M.J."/>
        </authorList>
    </citation>
    <scope>NUCLEOTIDE SEQUENCE</scope>
    <source>
        <strain evidence="9">ChiGjej5B5-7349</strain>
    </source>
</reference>
<dbReference type="InterPro" id="IPR008147">
    <property type="entry name" value="Gln_synt_N"/>
</dbReference>
<dbReference type="PROSITE" id="PS51986">
    <property type="entry name" value="GS_BETA_GRASP"/>
    <property type="match status" value="1"/>
</dbReference>
<feature type="non-terminal residue" evidence="9">
    <location>
        <position position="212"/>
    </location>
</feature>
<keyword evidence="3" id="KW-0547">Nucleotide-binding</keyword>
<dbReference type="Proteomes" id="UP000784435">
    <property type="component" value="Unassembled WGS sequence"/>
</dbReference>
<accession>A0A921SN20</accession>
<dbReference type="Gene3D" id="3.30.590.10">
    <property type="entry name" value="Glutamine synthetase/guanido kinase, catalytic domain"/>
    <property type="match status" value="1"/>
</dbReference>
<keyword evidence="2" id="KW-0436">Ligase</keyword>
<gene>
    <name evidence="9" type="ORF">K8V08_05605</name>
</gene>
<feature type="region of interest" description="Disordered" evidence="7">
    <location>
        <begin position="1"/>
        <end position="33"/>
    </location>
</feature>
<dbReference type="InterPro" id="IPR036651">
    <property type="entry name" value="Gln_synt_N_sf"/>
</dbReference>
<evidence type="ECO:0000313" key="9">
    <source>
        <dbReference type="EMBL" id="HJG79870.1"/>
    </source>
</evidence>
<dbReference type="SUPFAM" id="SSF55931">
    <property type="entry name" value="Glutamine synthetase/guanido kinase"/>
    <property type="match status" value="1"/>
</dbReference>
<dbReference type="PANTHER" id="PTHR43785:SF12">
    <property type="entry name" value="TYPE-1 GLUTAMINE SYNTHETASE 2"/>
    <property type="match status" value="1"/>
</dbReference>
<dbReference type="GO" id="GO:0004356">
    <property type="term" value="F:glutamine synthetase activity"/>
    <property type="evidence" value="ECO:0007669"/>
    <property type="project" value="InterPro"/>
</dbReference>
<evidence type="ECO:0000259" key="8">
    <source>
        <dbReference type="PROSITE" id="PS51986"/>
    </source>
</evidence>
<dbReference type="InterPro" id="IPR008146">
    <property type="entry name" value="Gln_synth_cat_dom"/>
</dbReference>
<comment type="similarity">
    <text evidence="1 5 6">Belongs to the glutamine synthetase family.</text>
</comment>
<dbReference type="AlphaFoldDB" id="A0A921SN20"/>
<dbReference type="GO" id="GO:0006542">
    <property type="term" value="P:glutamine biosynthetic process"/>
    <property type="evidence" value="ECO:0007669"/>
    <property type="project" value="InterPro"/>
</dbReference>
<evidence type="ECO:0000256" key="6">
    <source>
        <dbReference type="RuleBase" id="RU000384"/>
    </source>
</evidence>
<sequence>MHSTSASSHQRGAVGIPTGYTDPQRVSTGSNPAPFLTVEELRDLVDTGEIDTVVVAATDIQGRLQGKRLGARFFLEDALDHGTEGCNYLLAVDVDMNTVDGYEMSSWETGYGDIVFAPDLTTLRRIPWQPGTALVTADLTWTDGTPVVASPRQILARQIERLKERGLAAYAGTELEFIAFDTSYEDAQRADYRDVVPANLYNVDYSLLGTSR</sequence>
<dbReference type="Gene3D" id="3.10.20.70">
    <property type="entry name" value="Glutamine synthetase, N-terminal domain"/>
    <property type="match status" value="1"/>
</dbReference>
<protein>
    <submittedName>
        <fullName evidence="9">Glutamine synthetase</fullName>
    </submittedName>
</protein>
<evidence type="ECO:0000256" key="5">
    <source>
        <dbReference type="PROSITE-ProRule" id="PRU01330"/>
    </source>
</evidence>
<dbReference type="EMBL" id="DYUK01000117">
    <property type="protein sequence ID" value="HJG79870.1"/>
    <property type="molecule type" value="Genomic_DNA"/>
</dbReference>
<feature type="domain" description="GS beta-grasp" evidence="8">
    <location>
        <begin position="48"/>
        <end position="144"/>
    </location>
</feature>
<evidence type="ECO:0000313" key="10">
    <source>
        <dbReference type="Proteomes" id="UP000784435"/>
    </source>
</evidence>
<dbReference type="SUPFAM" id="SSF54368">
    <property type="entry name" value="Glutamine synthetase, N-terminal domain"/>
    <property type="match status" value="1"/>
</dbReference>
<keyword evidence="4" id="KW-0067">ATP-binding</keyword>
<proteinExistence type="inferred from homology"/>
<evidence type="ECO:0000256" key="4">
    <source>
        <dbReference type="ARBA" id="ARBA00022840"/>
    </source>
</evidence>
<comment type="caution">
    <text evidence="9">The sequence shown here is derived from an EMBL/GenBank/DDBJ whole genome shotgun (WGS) entry which is preliminary data.</text>
</comment>